<dbReference type="InterPro" id="IPR018968">
    <property type="entry name" value="Phasin"/>
</dbReference>
<dbReference type="RefSeq" id="WP_310797865.1">
    <property type="nucleotide sequence ID" value="NZ_CP123872.1"/>
</dbReference>
<protein>
    <submittedName>
        <fullName evidence="2">Phasin family protein</fullName>
    </submittedName>
</protein>
<dbReference type="KEGG" id="tmk:QGN29_10775"/>
<evidence type="ECO:0000313" key="2">
    <source>
        <dbReference type="EMBL" id="WND02030.1"/>
    </source>
</evidence>
<evidence type="ECO:0000313" key="3">
    <source>
        <dbReference type="Proteomes" id="UP001268683"/>
    </source>
</evidence>
<evidence type="ECO:0000259" key="1">
    <source>
        <dbReference type="Pfam" id="PF09361"/>
    </source>
</evidence>
<proteinExistence type="predicted"/>
<feature type="domain" description="Phasin" evidence="1">
    <location>
        <begin position="42"/>
        <end position="138"/>
    </location>
</feature>
<keyword evidence="3" id="KW-1185">Reference proteome</keyword>
<dbReference type="AlphaFoldDB" id="A0AA52H9T7"/>
<dbReference type="Proteomes" id="UP001268683">
    <property type="component" value="Chromosome"/>
</dbReference>
<dbReference type="Pfam" id="PF09361">
    <property type="entry name" value="Phasin_2"/>
    <property type="match status" value="1"/>
</dbReference>
<accession>A0AA52H9T7</accession>
<dbReference type="EMBL" id="CP123872">
    <property type="protein sequence ID" value="WND02030.1"/>
    <property type="molecule type" value="Genomic_DNA"/>
</dbReference>
<reference evidence="2" key="1">
    <citation type="submission" date="2023-04" db="EMBL/GenBank/DDBJ databases">
        <title>Complete genome sequence of Temperatibacter marinus.</title>
        <authorList>
            <person name="Rong J.-C."/>
            <person name="Yi M.-L."/>
            <person name="Zhao Q."/>
        </authorList>
    </citation>
    <scope>NUCLEOTIDE SEQUENCE</scope>
    <source>
        <strain evidence="2">NBRC 110045</strain>
    </source>
</reference>
<sequence>MPATKKKETKAKAKPAQESVFGFDAFTKMFETAPQFDVQSALDFQKKNLEAMVEANRVMFDCAKEVATKQADFAKIVAADLNDKAVKGFQNEAPEFNVNKQIAELQANVKTLGENVREVADMTTEAGQKAFTVLQERYTASVEEVQTAVK</sequence>
<name>A0AA52H9T7_9PROT</name>
<organism evidence="2 3">
    <name type="scientific">Temperatibacter marinus</name>
    <dbReference type="NCBI Taxonomy" id="1456591"/>
    <lineage>
        <taxon>Bacteria</taxon>
        <taxon>Pseudomonadati</taxon>
        <taxon>Pseudomonadota</taxon>
        <taxon>Alphaproteobacteria</taxon>
        <taxon>Kordiimonadales</taxon>
        <taxon>Temperatibacteraceae</taxon>
        <taxon>Temperatibacter</taxon>
    </lineage>
</organism>
<gene>
    <name evidence="2" type="ORF">QGN29_10775</name>
</gene>